<dbReference type="AlphaFoldDB" id="A0A1M4W5Z1"/>
<keyword evidence="2" id="KW-0813">Transport</keyword>
<keyword evidence="3" id="KW-1003">Cell membrane</keyword>
<evidence type="ECO:0000256" key="8">
    <source>
        <dbReference type="ARBA" id="ARBA00034708"/>
    </source>
</evidence>
<keyword evidence="6" id="KW-0406">Ion transport</keyword>
<evidence type="ECO:0000256" key="7">
    <source>
        <dbReference type="ARBA" id="ARBA00023136"/>
    </source>
</evidence>
<organism evidence="10 11">
    <name type="scientific">Pedobacter caeni</name>
    <dbReference type="NCBI Taxonomy" id="288992"/>
    <lineage>
        <taxon>Bacteria</taxon>
        <taxon>Pseudomonadati</taxon>
        <taxon>Bacteroidota</taxon>
        <taxon>Sphingobacteriia</taxon>
        <taxon>Sphingobacteriales</taxon>
        <taxon>Sphingobacteriaceae</taxon>
        <taxon>Pedobacter</taxon>
    </lineage>
</organism>
<feature type="transmembrane region" description="Helical" evidence="9">
    <location>
        <begin position="239"/>
        <end position="262"/>
    </location>
</feature>
<feature type="transmembrane region" description="Helical" evidence="9">
    <location>
        <begin position="43"/>
        <end position="62"/>
    </location>
</feature>
<protein>
    <submittedName>
        <fullName evidence="10">Putative membrane protein</fullName>
    </submittedName>
</protein>
<evidence type="ECO:0000256" key="9">
    <source>
        <dbReference type="SAM" id="Phobius"/>
    </source>
</evidence>
<accession>A0A1M4W5Z1</accession>
<name>A0A1M4W5Z1_9SPHI</name>
<dbReference type="EMBL" id="FQUQ01000001">
    <property type="protein sequence ID" value="SHE76619.1"/>
    <property type="molecule type" value="Genomic_DNA"/>
</dbReference>
<gene>
    <name evidence="10" type="ORF">SAMN04488522_1011146</name>
</gene>
<dbReference type="Proteomes" id="UP000184287">
    <property type="component" value="Unassembled WGS sequence"/>
</dbReference>
<evidence type="ECO:0000256" key="1">
    <source>
        <dbReference type="ARBA" id="ARBA00004651"/>
    </source>
</evidence>
<dbReference type="PANTHER" id="PTHR33281:SF19">
    <property type="entry name" value="VOLTAGE-DEPENDENT ANION CHANNEL-FORMING PROTEIN YNEE"/>
    <property type="match status" value="1"/>
</dbReference>
<comment type="subcellular location">
    <subcellularLocation>
        <location evidence="1">Cell membrane</location>
        <topology evidence="1">Multi-pass membrane protein</topology>
    </subcellularLocation>
</comment>
<evidence type="ECO:0000313" key="11">
    <source>
        <dbReference type="Proteomes" id="UP000184287"/>
    </source>
</evidence>
<comment type="similarity">
    <text evidence="8">Belongs to the anion channel-forming bestrophin (TC 1.A.46) family.</text>
</comment>
<sequence>MLVKKTISIKGILEFSGHHLYWLIAYMSIIAVLYKIVGWHWISIPWLPVSLVGTAVAFYVGFKNNQSYDRVWEARKIWGAIVNSSRSWGILVNSYIRSNRYSLEEIREIKTKLIYRHIAWLYTLREQLLVPTQWEHISLQHHFGKIARQRRAQQGIGQFTDFLTEKQQKNYFAEEAEWASAANKATQMINLQSLDLAELEEKEILHMRRQLDMQKVLMDFYDHQGRAERIKKFPLPRQYASLSFIFNCIFIFLAPLGVVAEFAKLGDAGVWLMIPFGTIVGWIYVVMELIGDYSENPFEGLGTDVPMLSICRTIEIDLLQILGEADLPKPIQPVNDILM</sequence>
<dbReference type="OrthoDB" id="445589at2"/>
<dbReference type="PANTHER" id="PTHR33281">
    <property type="entry name" value="UPF0187 PROTEIN YNEE"/>
    <property type="match status" value="1"/>
</dbReference>
<evidence type="ECO:0000256" key="5">
    <source>
        <dbReference type="ARBA" id="ARBA00022989"/>
    </source>
</evidence>
<keyword evidence="7 9" id="KW-0472">Membrane</keyword>
<feature type="transmembrane region" description="Helical" evidence="9">
    <location>
        <begin position="20"/>
        <end position="37"/>
    </location>
</feature>
<proteinExistence type="inferred from homology"/>
<evidence type="ECO:0000256" key="4">
    <source>
        <dbReference type="ARBA" id="ARBA00022692"/>
    </source>
</evidence>
<dbReference type="GO" id="GO:0005254">
    <property type="term" value="F:chloride channel activity"/>
    <property type="evidence" value="ECO:0007669"/>
    <property type="project" value="InterPro"/>
</dbReference>
<dbReference type="STRING" id="288992.SAMN04488522_1011146"/>
<evidence type="ECO:0000256" key="3">
    <source>
        <dbReference type="ARBA" id="ARBA00022475"/>
    </source>
</evidence>
<reference evidence="11" key="1">
    <citation type="submission" date="2016-11" db="EMBL/GenBank/DDBJ databases">
        <authorList>
            <person name="Varghese N."/>
            <person name="Submissions S."/>
        </authorList>
    </citation>
    <scope>NUCLEOTIDE SEQUENCE [LARGE SCALE GENOMIC DNA]</scope>
    <source>
        <strain evidence="11">DSM 16990</strain>
    </source>
</reference>
<dbReference type="InterPro" id="IPR044669">
    <property type="entry name" value="YneE/VCCN1/2-like"/>
</dbReference>
<keyword evidence="5 9" id="KW-1133">Transmembrane helix</keyword>
<dbReference type="Pfam" id="PF25539">
    <property type="entry name" value="Bestrophin_2"/>
    <property type="match status" value="1"/>
</dbReference>
<keyword evidence="11" id="KW-1185">Reference proteome</keyword>
<evidence type="ECO:0000256" key="6">
    <source>
        <dbReference type="ARBA" id="ARBA00023065"/>
    </source>
</evidence>
<keyword evidence="4 9" id="KW-0812">Transmembrane</keyword>
<dbReference type="GO" id="GO:0005886">
    <property type="term" value="C:plasma membrane"/>
    <property type="evidence" value="ECO:0007669"/>
    <property type="project" value="UniProtKB-SubCell"/>
</dbReference>
<evidence type="ECO:0000313" key="10">
    <source>
        <dbReference type="EMBL" id="SHE76619.1"/>
    </source>
</evidence>
<dbReference type="RefSeq" id="WP_073228491.1">
    <property type="nucleotide sequence ID" value="NZ_FQUQ01000001.1"/>
</dbReference>
<evidence type="ECO:0000256" key="2">
    <source>
        <dbReference type="ARBA" id="ARBA00022448"/>
    </source>
</evidence>
<feature type="transmembrane region" description="Helical" evidence="9">
    <location>
        <begin position="268"/>
        <end position="287"/>
    </location>
</feature>